<organism evidence="1 2">
    <name type="scientific">Paramarasmius palmivorus</name>
    <dbReference type="NCBI Taxonomy" id="297713"/>
    <lineage>
        <taxon>Eukaryota</taxon>
        <taxon>Fungi</taxon>
        <taxon>Dikarya</taxon>
        <taxon>Basidiomycota</taxon>
        <taxon>Agaricomycotina</taxon>
        <taxon>Agaricomycetes</taxon>
        <taxon>Agaricomycetidae</taxon>
        <taxon>Agaricales</taxon>
        <taxon>Marasmiineae</taxon>
        <taxon>Marasmiaceae</taxon>
        <taxon>Paramarasmius</taxon>
    </lineage>
</organism>
<reference evidence="1 2" key="1">
    <citation type="submission" date="2024-01" db="EMBL/GenBank/DDBJ databases">
        <title>A draft genome for a cacao thread blight-causing isolate of Paramarasmius palmivorus.</title>
        <authorList>
            <person name="Baruah I.K."/>
            <person name="Bukari Y."/>
            <person name="Amoako-Attah I."/>
            <person name="Meinhardt L.W."/>
            <person name="Bailey B.A."/>
            <person name="Cohen S.P."/>
        </authorList>
    </citation>
    <scope>NUCLEOTIDE SEQUENCE [LARGE SCALE GENOMIC DNA]</scope>
    <source>
        <strain evidence="1 2">GH-12</strain>
    </source>
</reference>
<sequence>MLKVSPGYDVLLSVLAFGNMHIYHYWYWDSSRSILLYCCTYEYTLVNVESLAAAFKSMLIEISPEQVQKAVGKAFPNTPESTVVAVSELSGDTLSYTKSNRTYIVDLSTSKDTPATHSTFLTVSAAPAALPDPNITETIYHPNKLQIYTKLISLIRQHTSIPFQDPILDNSLAFIPYPYILTPVTGITSSSLVSLSSARKQKLLSPQHDVMIDMGLGQMLGQLHSGVLNEWFGLPLTLEPANPSYSWQETFTALLETLLHQAESSEKLKSSALPYEDLRRYLSRAIAFYIFDDVQVPSLVWFTGSEEDIYISIPSDNTNPPSIAAILPNLAHALWGDPLLESFFLPPAPSSALKEAYVGCGGEELILFARQKTKRLWYTVFLALVTLLERVDDDSESGKRAWAIETLKECAEKLKDAPCY</sequence>
<name>A0AAW0CLU2_9AGAR</name>
<dbReference type="EMBL" id="JAYKXP010000036">
    <property type="protein sequence ID" value="KAK7040765.1"/>
    <property type="molecule type" value="Genomic_DNA"/>
</dbReference>
<keyword evidence="2" id="KW-1185">Reference proteome</keyword>
<gene>
    <name evidence="1" type="ORF">VNI00_009671</name>
</gene>
<protein>
    <recommendedName>
        <fullName evidence="3">Aminoglycoside phosphotransferase</fullName>
    </recommendedName>
</protein>
<dbReference type="Proteomes" id="UP001383192">
    <property type="component" value="Unassembled WGS sequence"/>
</dbReference>
<comment type="caution">
    <text evidence="1">The sequence shown here is derived from an EMBL/GenBank/DDBJ whole genome shotgun (WGS) entry which is preliminary data.</text>
</comment>
<evidence type="ECO:0008006" key="3">
    <source>
        <dbReference type="Google" id="ProtNLM"/>
    </source>
</evidence>
<proteinExistence type="predicted"/>
<evidence type="ECO:0000313" key="2">
    <source>
        <dbReference type="Proteomes" id="UP001383192"/>
    </source>
</evidence>
<accession>A0AAW0CLU2</accession>
<dbReference type="AlphaFoldDB" id="A0AAW0CLU2"/>
<evidence type="ECO:0000313" key="1">
    <source>
        <dbReference type="EMBL" id="KAK7040765.1"/>
    </source>
</evidence>